<organism evidence="1 2">
    <name type="scientific">Cohaesibacter gelatinilyticus</name>
    <dbReference type="NCBI Taxonomy" id="372072"/>
    <lineage>
        <taxon>Bacteria</taxon>
        <taxon>Pseudomonadati</taxon>
        <taxon>Pseudomonadota</taxon>
        <taxon>Alphaproteobacteria</taxon>
        <taxon>Hyphomicrobiales</taxon>
        <taxon>Cohaesibacteraceae</taxon>
    </lineage>
</organism>
<name>A0A285PDF6_9HYPH</name>
<keyword evidence="2" id="KW-1185">Reference proteome</keyword>
<proteinExistence type="predicted"/>
<reference evidence="1 2" key="1">
    <citation type="submission" date="2017-09" db="EMBL/GenBank/DDBJ databases">
        <authorList>
            <person name="Ehlers B."/>
            <person name="Leendertz F.H."/>
        </authorList>
    </citation>
    <scope>NUCLEOTIDE SEQUENCE [LARGE SCALE GENOMIC DNA]</scope>
    <source>
        <strain evidence="1 2">DSM 18289</strain>
    </source>
</reference>
<dbReference type="Proteomes" id="UP000219439">
    <property type="component" value="Unassembled WGS sequence"/>
</dbReference>
<evidence type="ECO:0000313" key="1">
    <source>
        <dbReference type="EMBL" id="SNZ19785.1"/>
    </source>
</evidence>
<evidence type="ECO:0000313" key="2">
    <source>
        <dbReference type="Proteomes" id="UP000219439"/>
    </source>
</evidence>
<dbReference type="EMBL" id="OBEL01000003">
    <property type="protein sequence ID" value="SNZ19785.1"/>
    <property type="molecule type" value="Genomic_DNA"/>
</dbReference>
<accession>A0A285PDF6</accession>
<dbReference type="AlphaFoldDB" id="A0A285PDF6"/>
<sequence>MINFDEDQWSHFARTPIKGEPVVSPIVLTVQKTINQWLSLRLISQGLRTAMITEKAMTVTLSSVRSLN</sequence>
<gene>
    <name evidence="1" type="ORF">SAMN06265368_2877</name>
</gene>
<protein>
    <submittedName>
        <fullName evidence="1">Uncharacterized protein</fullName>
    </submittedName>
</protein>